<dbReference type="CDD" id="cd17339">
    <property type="entry name" value="MFS_NIMT_CynX_like"/>
    <property type="match status" value="1"/>
</dbReference>
<feature type="compositionally biased region" description="Basic and acidic residues" evidence="1">
    <location>
        <begin position="201"/>
        <end position="212"/>
    </location>
</feature>
<dbReference type="InterPro" id="IPR052524">
    <property type="entry name" value="MFS_Cyanate_Porter"/>
</dbReference>
<accession>A0A934UWU7</accession>
<feature type="transmembrane region" description="Helical" evidence="2">
    <location>
        <begin position="81"/>
        <end position="100"/>
    </location>
</feature>
<feature type="transmembrane region" description="Helical" evidence="2">
    <location>
        <begin position="106"/>
        <end position="126"/>
    </location>
</feature>
<proteinExistence type="predicted"/>
<keyword evidence="2" id="KW-1133">Transmembrane helix</keyword>
<feature type="transmembrane region" description="Helical" evidence="2">
    <location>
        <begin position="398"/>
        <end position="417"/>
    </location>
</feature>
<feature type="transmembrane region" description="Helical" evidence="2">
    <location>
        <begin position="370"/>
        <end position="392"/>
    </location>
</feature>
<comment type="caution">
    <text evidence="3">The sequence shown here is derived from an EMBL/GenBank/DDBJ whole genome shotgun (WGS) entry which is preliminary data.</text>
</comment>
<dbReference type="EMBL" id="JAEHOI010000007">
    <property type="protein sequence ID" value="MBK0422059.1"/>
    <property type="molecule type" value="Genomic_DNA"/>
</dbReference>
<dbReference type="RefSeq" id="WP_200132271.1">
    <property type="nucleotide sequence ID" value="NZ_JAEHOI010000007.1"/>
</dbReference>
<keyword evidence="2" id="KW-0472">Membrane</keyword>
<sequence>MSSAQPMPRQPSSASIALAITGFMLVAGNLRAGLTSVGPVLDRIQSDLGLTAFAASMLISLPLLAFALVSPIVPPLAHRIGLERTLGGALLLLAAGIALRSTPGPALLWIGTALLGIAIAILNVALPSLVKRDFPNKIGQVTGAYSAVQSIFAAIAAGIAVPIAGASLLDWRLSLGIWAGLALVTLGVFAPRLLHGTAPRPAERTPRPRAHETQANQPASEASIASGRPGDTAPETRRSVWSSGLAWTVTAFMGAQSLFYYVLITWLPSIEIAAGIDPGTAGFHLLLMNAAGILGSLLSSALIPRMRDQRGIGVGSGVLLGISTGGLLLAPSWSAVWASLAGLGGGLTIVLGLSLFGLRTRNHHRAAEVSGMAQSIGYLFAAAGPPSVGALHDLTGNWTPALIALTALSAVVALAAYHAGKNRIIE</sequence>
<dbReference type="AlphaFoldDB" id="A0A934UWU7"/>
<evidence type="ECO:0000313" key="4">
    <source>
        <dbReference type="Proteomes" id="UP000618733"/>
    </source>
</evidence>
<feature type="region of interest" description="Disordered" evidence="1">
    <location>
        <begin position="199"/>
        <end position="236"/>
    </location>
</feature>
<reference evidence="3" key="1">
    <citation type="submission" date="2020-12" db="EMBL/GenBank/DDBJ databases">
        <title>Leucobacter sp. CAS2, isolated from Chromium sludge.</title>
        <authorList>
            <person name="Xu Z."/>
        </authorList>
    </citation>
    <scope>NUCLEOTIDE SEQUENCE</scope>
    <source>
        <strain evidence="3">CSA2</strain>
    </source>
</reference>
<dbReference type="PANTHER" id="PTHR23523">
    <property type="match status" value="1"/>
</dbReference>
<feature type="transmembrane region" description="Helical" evidence="2">
    <location>
        <begin position="244"/>
        <end position="263"/>
    </location>
</feature>
<dbReference type="Proteomes" id="UP000618733">
    <property type="component" value="Unassembled WGS sequence"/>
</dbReference>
<keyword evidence="2" id="KW-0812">Transmembrane</keyword>
<feature type="transmembrane region" description="Helical" evidence="2">
    <location>
        <begin position="48"/>
        <end position="69"/>
    </location>
</feature>
<evidence type="ECO:0000313" key="3">
    <source>
        <dbReference type="EMBL" id="MBK0422059.1"/>
    </source>
</evidence>
<evidence type="ECO:0000256" key="2">
    <source>
        <dbReference type="SAM" id="Phobius"/>
    </source>
</evidence>
<evidence type="ECO:0000256" key="1">
    <source>
        <dbReference type="SAM" id="MobiDB-lite"/>
    </source>
</evidence>
<dbReference type="GO" id="GO:0022857">
    <property type="term" value="F:transmembrane transporter activity"/>
    <property type="evidence" value="ECO:0007669"/>
    <property type="project" value="InterPro"/>
</dbReference>
<feature type="transmembrane region" description="Helical" evidence="2">
    <location>
        <begin position="336"/>
        <end position="358"/>
    </location>
</feature>
<dbReference type="PANTHER" id="PTHR23523:SF2">
    <property type="entry name" value="2-NITROIMIDAZOLE TRANSPORTER"/>
    <property type="match status" value="1"/>
</dbReference>
<dbReference type="Gene3D" id="1.20.1250.20">
    <property type="entry name" value="MFS general substrate transporter like domains"/>
    <property type="match status" value="1"/>
</dbReference>
<name>A0A934UWU7_9MICO</name>
<keyword evidence="4" id="KW-1185">Reference proteome</keyword>
<dbReference type="InterPro" id="IPR036259">
    <property type="entry name" value="MFS_trans_sf"/>
</dbReference>
<dbReference type="Pfam" id="PF07690">
    <property type="entry name" value="MFS_1"/>
    <property type="match status" value="1"/>
</dbReference>
<feature type="transmembrane region" description="Helical" evidence="2">
    <location>
        <begin position="147"/>
        <end position="169"/>
    </location>
</feature>
<dbReference type="SUPFAM" id="SSF103473">
    <property type="entry name" value="MFS general substrate transporter"/>
    <property type="match status" value="1"/>
</dbReference>
<gene>
    <name evidence="3" type="ORF">JD292_08225</name>
</gene>
<feature type="transmembrane region" description="Helical" evidence="2">
    <location>
        <begin position="175"/>
        <end position="194"/>
    </location>
</feature>
<organism evidence="3 4">
    <name type="scientific">Leucobacter edaphi</name>
    <dbReference type="NCBI Taxonomy" id="2796472"/>
    <lineage>
        <taxon>Bacteria</taxon>
        <taxon>Bacillati</taxon>
        <taxon>Actinomycetota</taxon>
        <taxon>Actinomycetes</taxon>
        <taxon>Micrococcales</taxon>
        <taxon>Microbacteriaceae</taxon>
        <taxon>Leucobacter</taxon>
    </lineage>
</organism>
<feature type="transmembrane region" description="Helical" evidence="2">
    <location>
        <begin position="283"/>
        <end position="304"/>
    </location>
</feature>
<feature type="transmembrane region" description="Helical" evidence="2">
    <location>
        <begin position="311"/>
        <end position="330"/>
    </location>
</feature>
<dbReference type="InterPro" id="IPR011701">
    <property type="entry name" value="MFS"/>
</dbReference>
<protein>
    <submittedName>
        <fullName evidence="3">MFS transporter</fullName>
    </submittedName>
</protein>